<comment type="similarity">
    <text evidence="2">Belongs to the threonine aldolase family.</text>
</comment>
<evidence type="ECO:0000259" key="6">
    <source>
        <dbReference type="Pfam" id="PF01212"/>
    </source>
</evidence>
<dbReference type="GO" id="GO:0006567">
    <property type="term" value="P:L-threonine catabolic process"/>
    <property type="evidence" value="ECO:0007669"/>
    <property type="project" value="TreeGrafter"/>
</dbReference>
<evidence type="ECO:0000313" key="7">
    <source>
        <dbReference type="EMBL" id="KAF2176509.1"/>
    </source>
</evidence>
<dbReference type="Gene3D" id="3.90.1150.10">
    <property type="entry name" value="Aspartate Aminotransferase, domain 1"/>
    <property type="match status" value="1"/>
</dbReference>
<dbReference type="Proteomes" id="UP000800200">
    <property type="component" value="Unassembled WGS sequence"/>
</dbReference>
<dbReference type="GO" id="GO:0008732">
    <property type="term" value="F:L-allo-threonine aldolase activity"/>
    <property type="evidence" value="ECO:0007669"/>
    <property type="project" value="TreeGrafter"/>
</dbReference>
<dbReference type="EMBL" id="ML994707">
    <property type="protein sequence ID" value="KAF2176509.1"/>
    <property type="molecule type" value="Genomic_DNA"/>
</dbReference>
<gene>
    <name evidence="7" type="ORF">K469DRAFT_606911</name>
</gene>
<dbReference type="InterPro" id="IPR001597">
    <property type="entry name" value="ArAA_b-elim_lyase/Thr_aldolase"/>
</dbReference>
<feature type="domain" description="Aromatic amino acid beta-eliminating lyase/threonine aldolase" evidence="6">
    <location>
        <begin position="56"/>
        <end position="342"/>
    </location>
</feature>
<dbReference type="PANTHER" id="PTHR48097:SF9">
    <property type="entry name" value="L-THREONINE ALDOLASE"/>
    <property type="match status" value="1"/>
</dbReference>
<dbReference type="InterPro" id="IPR023603">
    <property type="entry name" value="Low_specificity_L-TA-like"/>
</dbReference>
<accession>A0A6A6DE73</accession>
<evidence type="ECO:0000256" key="1">
    <source>
        <dbReference type="ARBA" id="ARBA00001933"/>
    </source>
</evidence>
<name>A0A6A6DE73_9PEZI</name>
<dbReference type="Pfam" id="PF01212">
    <property type="entry name" value="Beta_elim_lyase"/>
    <property type="match status" value="1"/>
</dbReference>
<evidence type="ECO:0000313" key="8">
    <source>
        <dbReference type="Proteomes" id="UP000800200"/>
    </source>
</evidence>
<comment type="cofactor">
    <cofactor evidence="1">
        <name>pyridoxal 5'-phosphate</name>
        <dbReference type="ChEBI" id="CHEBI:597326"/>
    </cofactor>
</comment>
<keyword evidence="4" id="KW-0456">Lyase</keyword>
<evidence type="ECO:0000256" key="5">
    <source>
        <dbReference type="PIRSR" id="PIRSR017617-1"/>
    </source>
</evidence>
<dbReference type="GO" id="GO:0006545">
    <property type="term" value="P:glycine biosynthetic process"/>
    <property type="evidence" value="ECO:0007669"/>
    <property type="project" value="TreeGrafter"/>
</dbReference>
<dbReference type="SUPFAM" id="SSF53383">
    <property type="entry name" value="PLP-dependent transferases"/>
    <property type="match status" value="1"/>
</dbReference>
<dbReference type="InterPro" id="IPR015424">
    <property type="entry name" value="PyrdxlP-dep_Trfase"/>
</dbReference>
<protein>
    <submittedName>
        <fullName evidence="7">L-allo-threonine aldolase</fullName>
    </submittedName>
</protein>
<dbReference type="PANTHER" id="PTHR48097">
    <property type="entry name" value="L-THREONINE ALDOLASE-RELATED"/>
    <property type="match status" value="1"/>
</dbReference>
<dbReference type="InterPro" id="IPR015422">
    <property type="entry name" value="PyrdxlP-dep_Trfase_small"/>
</dbReference>
<evidence type="ECO:0000256" key="3">
    <source>
        <dbReference type="ARBA" id="ARBA00022898"/>
    </source>
</evidence>
<reference evidence="7" key="1">
    <citation type="journal article" date="2020" name="Stud. Mycol.">
        <title>101 Dothideomycetes genomes: a test case for predicting lifestyles and emergence of pathogens.</title>
        <authorList>
            <person name="Haridas S."/>
            <person name="Albert R."/>
            <person name="Binder M."/>
            <person name="Bloem J."/>
            <person name="Labutti K."/>
            <person name="Salamov A."/>
            <person name="Andreopoulos B."/>
            <person name="Baker S."/>
            <person name="Barry K."/>
            <person name="Bills G."/>
            <person name="Bluhm B."/>
            <person name="Cannon C."/>
            <person name="Castanera R."/>
            <person name="Culley D."/>
            <person name="Daum C."/>
            <person name="Ezra D."/>
            <person name="Gonzalez J."/>
            <person name="Henrissat B."/>
            <person name="Kuo A."/>
            <person name="Liang C."/>
            <person name="Lipzen A."/>
            <person name="Lutzoni F."/>
            <person name="Magnuson J."/>
            <person name="Mondo S."/>
            <person name="Nolan M."/>
            <person name="Ohm R."/>
            <person name="Pangilinan J."/>
            <person name="Park H.-J."/>
            <person name="Ramirez L."/>
            <person name="Alfaro M."/>
            <person name="Sun H."/>
            <person name="Tritt A."/>
            <person name="Yoshinaga Y."/>
            <person name="Zwiers L.-H."/>
            <person name="Turgeon B."/>
            <person name="Goodwin S."/>
            <person name="Spatafora J."/>
            <person name="Crous P."/>
            <person name="Grigoriev I."/>
        </authorList>
    </citation>
    <scope>NUCLEOTIDE SEQUENCE</scope>
    <source>
        <strain evidence="7">CBS 207.26</strain>
    </source>
</reference>
<evidence type="ECO:0000256" key="2">
    <source>
        <dbReference type="ARBA" id="ARBA00006966"/>
    </source>
</evidence>
<organism evidence="7 8">
    <name type="scientific">Zopfia rhizophila CBS 207.26</name>
    <dbReference type="NCBI Taxonomy" id="1314779"/>
    <lineage>
        <taxon>Eukaryota</taxon>
        <taxon>Fungi</taxon>
        <taxon>Dikarya</taxon>
        <taxon>Ascomycota</taxon>
        <taxon>Pezizomycotina</taxon>
        <taxon>Dothideomycetes</taxon>
        <taxon>Dothideomycetes incertae sedis</taxon>
        <taxon>Zopfiaceae</taxon>
        <taxon>Zopfia</taxon>
    </lineage>
</organism>
<dbReference type="InterPro" id="IPR015421">
    <property type="entry name" value="PyrdxlP-dep_Trfase_major"/>
</dbReference>
<evidence type="ECO:0000256" key="4">
    <source>
        <dbReference type="ARBA" id="ARBA00023239"/>
    </source>
</evidence>
<dbReference type="FunFam" id="3.40.640.10:FF:000030">
    <property type="entry name" value="Low-specificity L-threonine aldolase"/>
    <property type="match status" value="1"/>
</dbReference>
<dbReference type="PIRSF" id="PIRSF017617">
    <property type="entry name" value="Thr_aldolase"/>
    <property type="match status" value="1"/>
</dbReference>
<proteinExistence type="inferred from homology"/>
<keyword evidence="3" id="KW-0663">Pyridoxal phosphate</keyword>
<dbReference type="GO" id="GO:0005829">
    <property type="term" value="C:cytosol"/>
    <property type="evidence" value="ECO:0007669"/>
    <property type="project" value="TreeGrafter"/>
</dbReference>
<dbReference type="AlphaFoldDB" id="A0A6A6DE73"/>
<dbReference type="Gene3D" id="3.40.640.10">
    <property type="entry name" value="Type I PLP-dependent aspartate aminotransferase-like (Major domain)"/>
    <property type="match status" value="1"/>
</dbReference>
<keyword evidence="8" id="KW-1185">Reference proteome</keyword>
<dbReference type="OrthoDB" id="10261951at2759"/>
<sequence>MTTYASETPRLTQNSIPTDIETAIGQYDFKSTDARKGTQDLSSLAWAHSRESSNNFISDFYTKPTLPMLEAIINTTLGDGDNDEDASTNSLQNYVAGLLGHEAALLVPTGTMGNQVSLRTALGNPPHSILVDYRGHIVHFEGGGPSGICGTLVRMVVPENGHHLTLDDVKKHCTLKDSMYDCPTRVIALENPLEGRILPLSDIRAISQWARVQNPPIHMHLDGARLWESVAAGSCTLHEIGECFDSIQMCFTKGLGAPLGSIVVGSCTFIKRAKWSRKLLGGGTRASGVIAAPARVAIDDVLFGGKLEAAQEKAKRASALWEVLGGKLQAATETNMVWLDLEASGLEAEEFYAMAKRFDLRLGGPIAQRLVFHYQITDEVFARLCDFFRIALGKRIVINGHK</sequence>
<feature type="modified residue" description="N6-(pyridoxal phosphate)lysine" evidence="5">
    <location>
        <position position="253"/>
    </location>
</feature>